<keyword evidence="3 6" id="KW-0812">Transmembrane</keyword>
<proteinExistence type="inferred from homology"/>
<comment type="subcellular location">
    <subcellularLocation>
        <location evidence="1">Membrane</location>
        <topology evidence="1">Multi-pass membrane protein</topology>
    </subcellularLocation>
</comment>
<dbReference type="PANTHER" id="PTHR10165">
    <property type="entry name" value="LIPID PHOSPHATE PHOSPHATASE"/>
    <property type="match status" value="1"/>
</dbReference>
<dbReference type="Gene3D" id="1.20.144.10">
    <property type="entry name" value="Phosphatidic acid phosphatase type 2/haloperoxidase"/>
    <property type="match status" value="1"/>
</dbReference>
<dbReference type="InterPro" id="IPR000326">
    <property type="entry name" value="PAP2/HPO"/>
</dbReference>
<dbReference type="GO" id="GO:0016020">
    <property type="term" value="C:membrane"/>
    <property type="evidence" value="ECO:0007669"/>
    <property type="project" value="UniProtKB-SubCell"/>
</dbReference>
<feature type="transmembrane region" description="Helical" evidence="6">
    <location>
        <begin position="177"/>
        <end position="194"/>
    </location>
</feature>
<dbReference type="InterPro" id="IPR036938">
    <property type="entry name" value="PAP2/HPO_sf"/>
</dbReference>
<dbReference type="EnsemblMetazoa" id="XM_003383859.2">
    <property type="protein sequence ID" value="XP_003383907.2"/>
    <property type="gene ID" value="LOC100634510"/>
</dbReference>
<dbReference type="SUPFAM" id="SSF48317">
    <property type="entry name" value="Acid phosphatase/Vanadium-dependent haloperoxidase"/>
    <property type="match status" value="1"/>
</dbReference>
<dbReference type="EnsemblMetazoa" id="Aqu2.1.40712_001">
    <property type="protein sequence ID" value="Aqu2.1.40712_001"/>
    <property type="gene ID" value="Aqu2.1.40712"/>
</dbReference>
<dbReference type="GO" id="GO:0008195">
    <property type="term" value="F:phosphatidate phosphatase activity"/>
    <property type="evidence" value="ECO:0007669"/>
    <property type="project" value="TreeGrafter"/>
</dbReference>
<feature type="domain" description="Phosphatidic acid phosphatase type 2/haloperoxidase" evidence="7">
    <location>
        <begin position="113"/>
        <end position="251"/>
    </location>
</feature>
<feature type="transmembrane region" description="Helical" evidence="6">
    <location>
        <begin position="109"/>
        <end position="130"/>
    </location>
</feature>
<dbReference type="SMART" id="SM00014">
    <property type="entry name" value="acidPPc"/>
    <property type="match status" value="1"/>
</dbReference>
<evidence type="ECO:0000256" key="1">
    <source>
        <dbReference type="ARBA" id="ARBA00004141"/>
    </source>
</evidence>
<dbReference type="AlphaFoldDB" id="A0A1X7VKY7"/>
<accession>A0A1X7VKY7</accession>
<dbReference type="CDD" id="cd03390">
    <property type="entry name" value="PAP2_containing_1_like"/>
    <property type="match status" value="1"/>
</dbReference>
<dbReference type="UniPathway" id="UPA00085"/>
<dbReference type="InterPro" id="IPR043216">
    <property type="entry name" value="PAP-like"/>
</dbReference>
<protein>
    <recommendedName>
        <fullName evidence="7">Phosphatidic acid phosphatase type 2/haloperoxidase domain-containing protein</fullName>
    </recommendedName>
</protein>
<feature type="transmembrane region" description="Helical" evidence="6">
    <location>
        <begin position="79"/>
        <end position="103"/>
    </location>
</feature>
<sequence length="316" mass="35677">MKLFSVFLSPSLSLRNCMYLTRSLRLNCGIMKSFLVQEIIVRLALLLVFCYLETLESFHRSIPQEELWRYKYPHHGSTVSTPTLFFVSVCLPAAFILACYIIYRDTTDLIQGTLGLALTMVLNGVILNVIKLTVGRPRPDFFYRCFLHGEATPDLQCNGDPLLISEGRKSFPSGHSGWMFAGFGYLSLYLAGKLHCFTLEGRSQSWRLITVLTPLISAAVVGISRIQDNMHHWEDVAVGSLLGFLMAFICYRHHFPSIFDTSSSYPYHYQRIDSISLPINSSSSTNLPTGMLTPNRSSHQMPLISSKLQLSEEKTL</sequence>
<dbReference type="GO" id="GO:0006644">
    <property type="term" value="P:phospholipid metabolic process"/>
    <property type="evidence" value="ECO:0007669"/>
    <property type="project" value="UniProtKB-UniPathway"/>
</dbReference>
<dbReference type="GO" id="GO:0046839">
    <property type="term" value="P:phospholipid dephosphorylation"/>
    <property type="evidence" value="ECO:0007669"/>
    <property type="project" value="TreeGrafter"/>
</dbReference>
<reference evidence="9" key="1">
    <citation type="journal article" date="2010" name="Nature">
        <title>The Amphimedon queenslandica genome and the evolution of animal complexity.</title>
        <authorList>
            <person name="Srivastava M."/>
            <person name="Simakov O."/>
            <person name="Chapman J."/>
            <person name="Fahey B."/>
            <person name="Gauthier M.E."/>
            <person name="Mitros T."/>
            <person name="Richards G.S."/>
            <person name="Conaco C."/>
            <person name="Dacre M."/>
            <person name="Hellsten U."/>
            <person name="Larroux C."/>
            <person name="Putnam N.H."/>
            <person name="Stanke M."/>
            <person name="Adamska M."/>
            <person name="Darling A."/>
            <person name="Degnan S.M."/>
            <person name="Oakley T.H."/>
            <person name="Plachetzki D.C."/>
            <person name="Zhai Y."/>
            <person name="Adamski M."/>
            <person name="Calcino A."/>
            <person name="Cummins S.F."/>
            <person name="Goodstein D.M."/>
            <person name="Harris C."/>
            <person name="Jackson D.J."/>
            <person name="Leys S.P."/>
            <person name="Shu S."/>
            <person name="Woodcroft B.J."/>
            <person name="Vervoort M."/>
            <person name="Kosik K.S."/>
            <person name="Manning G."/>
            <person name="Degnan B.M."/>
            <person name="Rokhsar D.S."/>
        </authorList>
    </citation>
    <scope>NUCLEOTIDE SEQUENCE [LARGE SCALE GENOMIC DNA]</scope>
</reference>
<evidence type="ECO:0000313" key="8">
    <source>
        <dbReference type="EnsemblMetazoa" id="Aqu2.1.40712_001"/>
    </source>
</evidence>
<feature type="transmembrane region" description="Helical" evidence="6">
    <location>
        <begin position="206"/>
        <end position="224"/>
    </location>
</feature>
<feature type="transmembrane region" description="Helical" evidence="6">
    <location>
        <begin position="236"/>
        <end position="255"/>
    </location>
</feature>
<evidence type="ECO:0000259" key="7">
    <source>
        <dbReference type="SMART" id="SM00014"/>
    </source>
</evidence>
<evidence type="ECO:0000256" key="3">
    <source>
        <dbReference type="ARBA" id="ARBA00022692"/>
    </source>
</evidence>
<dbReference type="PANTHER" id="PTHR10165:SF35">
    <property type="entry name" value="RE23632P"/>
    <property type="match status" value="1"/>
</dbReference>
<dbReference type="FunCoup" id="A0A1X7VKY7">
    <property type="interactions" value="526"/>
</dbReference>
<dbReference type="KEGG" id="aqu:100634510"/>
<keyword evidence="9" id="KW-1185">Reference proteome</keyword>
<evidence type="ECO:0000256" key="4">
    <source>
        <dbReference type="ARBA" id="ARBA00022989"/>
    </source>
</evidence>
<evidence type="ECO:0000256" key="5">
    <source>
        <dbReference type="ARBA" id="ARBA00023136"/>
    </source>
</evidence>
<dbReference type="InParanoid" id="A0A1X7VKY7"/>
<dbReference type="Proteomes" id="UP000007879">
    <property type="component" value="Unassembled WGS sequence"/>
</dbReference>
<reference evidence="8" key="2">
    <citation type="submission" date="2017-05" db="UniProtKB">
        <authorList>
            <consortium name="EnsemblMetazoa"/>
        </authorList>
    </citation>
    <scope>IDENTIFICATION</scope>
</reference>
<keyword evidence="4 6" id="KW-1133">Transmembrane helix</keyword>
<keyword evidence="5 6" id="KW-0472">Membrane</keyword>
<name>A0A1X7VKY7_AMPQE</name>
<dbReference type="Pfam" id="PF01569">
    <property type="entry name" value="PAP2"/>
    <property type="match status" value="1"/>
</dbReference>
<evidence type="ECO:0000313" key="9">
    <source>
        <dbReference type="Proteomes" id="UP000007879"/>
    </source>
</evidence>
<dbReference type="OrthoDB" id="10030083at2759"/>
<organism evidence="8">
    <name type="scientific">Amphimedon queenslandica</name>
    <name type="common">Sponge</name>
    <dbReference type="NCBI Taxonomy" id="400682"/>
    <lineage>
        <taxon>Eukaryota</taxon>
        <taxon>Metazoa</taxon>
        <taxon>Porifera</taxon>
        <taxon>Demospongiae</taxon>
        <taxon>Heteroscleromorpha</taxon>
        <taxon>Haplosclerida</taxon>
        <taxon>Niphatidae</taxon>
        <taxon>Amphimedon</taxon>
    </lineage>
</organism>
<gene>
    <name evidence="8" type="primary">100634510</name>
</gene>
<evidence type="ECO:0000256" key="6">
    <source>
        <dbReference type="SAM" id="Phobius"/>
    </source>
</evidence>
<dbReference type="eggNOG" id="KOG3030">
    <property type="taxonomic scope" value="Eukaryota"/>
</dbReference>
<dbReference type="STRING" id="400682.A0A1X7VKY7"/>
<comment type="similarity">
    <text evidence="2">Belongs to the PA-phosphatase related phosphoesterase family.</text>
</comment>
<evidence type="ECO:0000256" key="2">
    <source>
        <dbReference type="ARBA" id="ARBA00008816"/>
    </source>
</evidence>